<protein>
    <submittedName>
        <fullName evidence="1">Uncharacterized protein</fullName>
    </submittedName>
</protein>
<proteinExistence type="predicted"/>
<dbReference type="EMBL" id="LAZR01000862">
    <property type="protein sequence ID" value="KKN56022.1"/>
    <property type="molecule type" value="Genomic_DNA"/>
</dbReference>
<name>A0A0F9S184_9ZZZZ</name>
<organism evidence="1">
    <name type="scientific">marine sediment metagenome</name>
    <dbReference type="NCBI Taxonomy" id="412755"/>
    <lineage>
        <taxon>unclassified sequences</taxon>
        <taxon>metagenomes</taxon>
        <taxon>ecological metagenomes</taxon>
    </lineage>
</organism>
<evidence type="ECO:0000313" key="1">
    <source>
        <dbReference type="EMBL" id="KKN56022.1"/>
    </source>
</evidence>
<accession>A0A0F9S184</accession>
<gene>
    <name evidence="1" type="ORF">LCGC14_0576610</name>
</gene>
<dbReference type="AlphaFoldDB" id="A0A0F9S184"/>
<sequence length="57" mass="6874">MLKISKTNDKLFEKVKNWVNSWELWRVIHDDILIIESGVEIEYKDGHKEIIYLARDT</sequence>
<comment type="caution">
    <text evidence="1">The sequence shown here is derived from an EMBL/GenBank/DDBJ whole genome shotgun (WGS) entry which is preliminary data.</text>
</comment>
<reference evidence="1" key="1">
    <citation type="journal article" date="2015" name="Nature">
        <title>Complex archaea that bridge the gap between prokaryotes and eukaryotes.</title>
        <authorList>
            <person name="Spang A."/>
            <person name="Saw J.H."/>
            <person name="Jorgensen S.L."/>
            <person name="Zaremba-Niedzwiedzka K."/>
            <person name="Martijn J."/>
            <person name="Lind A.E."/>
            <person name="van Eijk R."/>
            <person name="Schleper C."/>
            <person name="Guy L."/>
            <person name="Ettema T.J."/>
        </authorList>
    </citation>
    <scope>NUCLEOTIDE SEQUENCE</scope>
</reference>